<evidence type="ECO:0000313" key="7">
    <source>
        <dbReference type="EMBL" id="TRY76349.1"/>
    </source>
</evidence>
<dbReference type="Gene3D" id="3.40.390.10">
    <property type="entry name" value="Collagenase (Catalytic Domain)"/>
    <property type="match status" value="1"/>
</dbReference>
<dbReference type="OMA" id="KGDGFCD"/>
<comment type="caution">
    <text evidence="5">Lacks conserved residue(s) required for the propagation of feature annotation.</text>
</comment>
<feature type="binding site" evidence="5">
    <location>
        <position position="277"/>
    </location>
    <ligand>
        <name>Zn(2+)</name>
        <dbReference type="ChEBI" id="CHEBI:29105"/>
        <note>catalytic</note>
    </ligand>
</feature>
<proteinExistence type="predicted"/>
<comment type="caution">
    <text evidence="7">The sequence shown here is derived from an EMBL/GenBank/DDBJ whole genome shotgun (WGS) entry which is preliminary data.</text>
</comment>
<feature type="active site" evidence="5">
    <location>
        <position position="268"/>
    </location>
</feature>
<keyword evidence="2" id="KW-0645">Protease</keyword>
<keyword evidence="5" id="KW-0862">Zinc</keyword>
<keyword evidence="2" id="KW-0378">Hydrolase</keyword>
<dbReference type="Gene3D" id="4.10.470.20">
    <property type="match status" value="1"/>
</dbReference>
<keyword evidence="2" id="KW-0482">Metalloprotease</keyword>
<dbReference type="Proteomes" id="UP000318571">
    <property type="component" value="Chromosome 5"/>
</dbReference>
<evidence type="ECO:0000313" key="8">
    <source>
        <dbReference type="Proteomes" id="UP000318571"/>
    </source>
</evidence>
<evidence type="ECO:0000256" key="2">
    <source>
        <dbReference type="ARBA" id="ARBA00023049"/>
    </source>
</evidence>
<dbReference type="SMART" id="SM00004">
    <property type="entry name" value="NL"/>
    <property type="match status" value="1"/>
</dbReference>
<dbReference type="PANTHER" id="PTHR11905">
    <property type="entry name" value="ADAM A DISINTEGRIN AND METALLOPROTEASE DOMAIN"/>
    <property type="match status" value="1"/>
</dbReference>
<evidence type="ECO:0000256" key="3">
    <source>
        <dbReference type="ARBA" id="ARBA00023157"/>
    </source>
</evidence>
<dbReference type="SUPFAM" id="SSF55486">
    <property type="entry name" value="Metalloproteases ('zincins'), catalytic domain"/>
    <property type="match status" value="1"/>
</dbReference>
<dbReference type="InterPro" id="IPR001590">
    <property type="entry name" value="Peptidase_M12B"/>
</dbReference>
<keyword evidence="3" id="KW-1015">Disulfide bond</keyword>
<dbReference type="GO" id="GO:0046872">
    <property type="term" value="F:metal ion binding"/>
    <property type="evidence" value="ECO:0007669"/>
    <property type="project" value="UniProtKB-KW"/>
</dbReference>
<gene>
    <name evidence="7" type="ORF">TCAL_12272</name>
</gene>
<organism evidence="7 8">
    <name type="scientific">Tigriopus californicus</name>
    <name type="common">Marine copepod</name>
    <dbReference type="NCBI Taxonomy" id="6832"/>
    <lineage>
        <taxon>Eukaryota</taxon>
        <taxon>Metazoa</taxon>
        <taxon>Ecdysozoa</taxon>
        <taxon>Arthropoda</taxon>
        <taxon>Crustacea</taxon>
        <taxon>Multicrustacea</taxon>
        <taxon>Hexanauplia</taxon>
        <taxon>Copepoda</taxon>
        <taxon>Harpacticoida</taxon>
        <taxon>Harpacticidae</taxon>
        <taxon>Tigriopus</taxon>
    </lineage>
</organism>
<keyword evidence="8" id="KW-1185">Reference proteome</keyword>
<dbReference type="STRING" id="6832.A0A553PFA3"/>
<feature type="binding site" evidence="5">
    <location>
        <position position="267"/>
    </location>
    <ligand>
        <name>Zn(2+)</name>
        <dbReference type="ChEBI" id="CHEBI:29105"/>
        <note>catalytic</note>
    </ligand>
</feature>
<dbReference type="InterPro" id="IPR000800">
    <property type="entry name" value="Notch_dom"/>
</dbReference>
<dbReference type="GO" id="GO:0006509">
    <property type="term" value="P:membrane protein ectodomain proteolysis"/>
    <property type="evidence" value="ECO:0007669"/>
    <property type="project" value="TreeGrafter"/>
</dbReference>
<dbReference type="InterPro" id="IPR024079">
    <property type="entry name" value="MetalloPept_cat_dom_sf"/>
</dbReference>
<sequence length="469" mass="51958">MRVHFGINDADKISLYPHDAMPDVEDHKKPLCNYLGRLEHDSRATVAVTGCQGSGETEITLLSGRNMGSYLFNESNVEKTATDMPHGQEDRMSIDLPQASDWILLEGDEMLLIPKEKKAMHMGQICPDGECTDIPPYQELTVQVGYDSTFAAKVSNVEEWISKVLAHTQAHFYHPSLLVQIRLRVIGQPKAFPDQIWRASTDDIKRAREKIMGKTEANVYVLFCDDPEYFGTVGIAFVGGICSNSGLQLSINEWRKTIAASAKVVAHEVGHNLGMNHDFTEKYKARGCTGIMDYGDTPDVWSKCSQEDFKNNYRVQLSKKGQHCMTVLDSAPDDGSFVPPTLPGPETEKLPTDDGKFSCPAPLWKGDGFCDDMNNIADCDFDSGDCCNKTKPDWNAFCQKCQCHSIKVGVNDTTDNSIKTVCPSPHLKGDGFCDDVNNISACDFDGGDCCRKGKNWNVFCIECKCKNGP</sequence>
<protein>
    <recommendedName>
        <fullName evidence="6">Peptidase M12B domain-containing protein</fullName>
    </recommendedName>
</protein>
<keyword evidence="1" id="KW-0677">Repeat</keyword>
<dbReference type="EMBL" id="VCGU01000004">
    <property type="protein sequence ID" value="TRY76349.1"/>
    <property type="molecule type" value="Genomic_DNA"/>
</dbReference>
<feature type="domain" description="Peptidase M12B" evidence="6">
    <location>
        <begin position="197"/>
        <end position="311"/>
    </location>
</feature>
<evidence type="ECO:0000259" key="6">
    <source>
        <dbReference type="PROSITE" id="PS50215"/>
    </source>
</evidence>
<dbReference type="PANTHER" id="PTHR11905:SF159">
    <property type="entry name" value="ADAM METALLOPROTEASE"/>
    <property type="match status" value="1"/>
</dbReference>
<evidence type="ECO:0000256" key="4">
    <source>
        <dbReference type="ARBA" id="ARBA00023180"/>
    </source>
</evidence>
<dbReference type="Pfam" id="PF13688">
    <property type="entry name" value="Reprolysin_5"/>
    <property type="match status" value="1"/>
</dbReference>
<evidence type="ECO:0000256" key="5">
    <source>
        <dbReference type="PROSITE-ProRule" id="PRU00276"/>
    </source>
</evidence>
<dbReference type="PROSITE" id="PS50215">
    <property type="entry name" value="ADAM_MEPRO"/>
    <property type="match status" value="1"/>
</dbReference>
<dbReference type="AlphaFoldDB" id="A0A553PFA3"/>
<reference evidence="7 8" key="1">
    <citation type="journal article" date="2018" name="Nat. Ecol. Evol.">
        <title>Genomic signatures of mitonuclear coevolution across populations of Tigriopus californicus.</title>
        <authorList>
            <person name="Barreto F.S."/>
            <person name="Watson E.T."/>
            <person name="Lima T.G."/>
            <person name="Willett C.S."/>
            <person name="Edmands S."/>
            <person name="Li W."/>
            <person name="Burton R.S."/>
        </authorList>
    </citation>
    <scope>NUCLEOTIDE SEQUENCE [LARGE SCALE GENOMIC DNA]</scope>
    <source>
        <strain evidence="7 8">San Diego</strain>
    </source>
</reference>
<keyword evidence="4" id="KW-0325">Glycoprotein</keyword>
<accession>A0A553PFA3</accession>
<evidence type="ECO:0000256" key="1">
    <source>
        <dbReference type="ARBA" id="ARBA00022737"/>
    </source>
</evidence>
<keyword evidence="5" id="KW-0479">Metal-binding</keyword>
<name>A0A553PFA3_TIGCA</name>
<feature type="binding site" evidence="5">
    <location>
        <position position="271"/>
    </location>
    <ligand>
        <name>Zn(2+)</name>
        <dbReference type="ChEBI" id="CHEBI:29105"/>
        <note>catalytic</note>
    </ligand>
</feature>
<dbReference type="GO" id="GO:0004222">
    <property type="term" value="F:metalloendopeptidase activity"/>
    <property type="evidence" value="ECO:0007669"/>
    <property type="project" value="InterPro"/>
</dbReference>